<feature type="compositionally biased region" description="Polar residues" evidence="2">
    <location>
        <begin position="544"/>
        <end position="556"/>
    </location>
</feature>
<feature type="compositionally biased region" description="Basic residues" evidence="2">
    <location>
        <begin position="163"/>
        <end position="174"/>
    </location>
</feature>
<reference evidence="3 4" key="1">
    <citation type="journal article" date="2022" name="bioRxiv">
        <title>Genomics of Preaxostyla Flagellates Illuminates Evolutionary Transitions and the Path Towards Mitochondrial Loss.</title>
        <authorList>
            <person name="Novak L.V.F."/>
            <person name="Treitli S.C."/>
            <person name="Pyrih J."/>
            <person name="Halakuc P."/>
            <person name="Pipaliya S.V."/>
            <person name="Vacek V."/>
            <person name="Brzon O."/>
            <person name="Soukal P."/>
            <person name="Eme L."/>
            <person name="Dacks J.B."/>
            <person name="Karnkowska A."/>
            <person name="Elias M."/>
            <person name="Hampl V."/>
        </authorList>
    </citation>
    <scope>NUCLEOTIDE SEQUENCE [LARGE SCALE GENOMIC DNA]</scope>
    <source>
        <strain evidence="3">NAU3</strain>
        <tissue evidence="3">Gut</tissue>
    </source>
</reference>
<evidence type="ECO:0000313" key="3">
    <source>
        <dbReference type="EMBL" id="KAK2943045.1"/>
    </source>
</evidence>
<evidence type="ECO:0000313" key="4">
    <source>
        <dbReference type="Proteomes" id="UP001281761"/>
    </source>
</evidence>
<dbReference type="EMBL" id="JARBJD010000367">
    <property type="protein sequence ID" value="KAK2943045.1"/>
    <property type="molecule type" value="Genomic_DNA"/>
</dbReference>
<gene>
    <name evidence="3" type="ORF">BLNAU_22056</name>
</gene>
<feature type="compositionally biased region" description="Basic and acidic residues" evidence="2">
    <location>
        <begin position="280"/>
        <end position="314"/>
    </location>
</feature>
<evidence type="ECO:0000256" key="2">
    <source>
        <dbReference type="SAM" id="MobiDB-lite"/>
    </source>
</evidence>
<keyword evidence="4" id="KW-1185">Reference proteome</keyword>
<name>A0ABQ9WYG0_9EUKA</name>
<proteinExistence type="predicted"/>
<comment type="caution">
    <text evidence="3">The sequence shown here is derived from an EMBL/GenBank/DDBJ whole genome shotgun (WGS) entry which is preliminary data.</text>
</comment>
<feature type="compositionally biased region" description="Basic and acidic residues" evidence="2">
    <location>
        <begin position="190"/>
        <end position="207"/>
    </location>
</feature>
<feature type="region of interest" description="Disordered" evidence="2">
    <location>
        <begin position="542"/>
        <end position="586"/>
    </location>
</feature>
<feature type="compositionally biased region" description="Basic and acidic residues" evidence="2">
    <location>
        <begin position="557"/>
        <end position="575"/>
    </location>
</feature>
<feature type="coiled-coil region" evidence="1">
    <location>
        <begin position="793"/>
        <end position="820"/>
    </location>
</feature>
<sequence length="849" mass="95561">MTRGIGQYINSCPPKTSVCQAVNFVSTTDDIHAIQPPPPIKLEKRRVQLWKVKQEEKIAAEAKKFSKLYSISTINTTQLMKAVTSGMDLDKAGYFPQLTESKSITCSVEPERVEEMIQKTIDRETRKKLVNIKGNDTGMAISPLTPIHAWDSTDESTVQYPAHPRRQKNHRQKWKSADQDHGVQNRRKSPQNEEKELLSPDSREVDRSMISPSISPAAHLDDVEWKKQKHPLRLQQAQAQTMKLDEVRQPIQGTPTALPVLPPLAIPFSETPPTTAKSGAHGEHHALPGIEENAKTVERREEEAGQTSRREVAHSSRTHTTRTRTDRHADDGIHESESSEGHPQKEEISPPNKAASHRTPITPLSIDAFQIPSAVSFSPARLSSPRHSLLSPTRVSHLRDDDITVTLHSHLSPSAPTTTPFVGPSPVFPALSPADSASGQASTPSLSQLDARIAELMERREVKRRADRERKAKLRSSFKYLTSSNSPLQKRDSFNERTEAMRASGPTDPTSLLRTSFASPNAASAPPTFRFNLNTPFAKPFPNSALQDTTDTQHSSEAGHEHRIAHRGRETRHSEQTSLASSLSSMEEEERGWLGESDDAIQEVSDADEMGRLMTREERLARMERISPARPSFIPPIHLSNTSQTIATKKQRDEAKAAQMKMELNEELRRRKAERQKERFVSLKEKKRRAVPKPKEHSAYRLPKTQGRWRNGFVELEFRIWLAREELGLNDLTSDPITASELFRSVVTEMVDILPQCGPILLSLQESHDALIANERKTSLDFSSRYDQIHIENAELRQKLSEVMESEEEWQSRAEAAENEVLGLRLMLKQLGVITIIDLGVSDHLSEYR</sequence>
<protein>
    <submittedName>
        <fullName evidence="3">Uncharacterized protein</fullName>
    </submittedName>
</protein>
<organism evidence="3 4">
    <name type="scientific">Blattamonas nauphoetae</name>
    <dbReference type="NCBI Taxonomy" id="2049346"/>
    <lineage>
        <taxon>Eukaryota</taxon>
        <taxon>Metamonada</taxon>
        <taxon>Preaxostyla</taxon>
        <taxon>Oxymonadida</taxon>
        <taxon>Blattamonas</taxon>
    </lineage>
</organism>
<feature type="region of interest" description="Disordered" evidence="2">
    <location>
        <begin position="269"/>
        <end position="359"/>
    </location>
</feature>
<feature type="compositionally biased region" description="Low complexity" evidence="2">
    <location>
        <begin position="576"/>
        <end position="585"/>
    </location>
</feature>
<feature type="compositionally biased region" description="Basic and acidic residues" evidence="2">
    <location>
        <begin position="323"/>
        <end position="348"/>
    </location>
</feature>
<feature type="coiled-coil region" evidence="1">
    <location>
        <begin position="650"/>
        <end position="677"/>
    </location>
</feature>
<keyword evidence="1" id="KW-0175">Coiled coil</keyword>
<accession>A0ABQ9WYG0</accession>
<evidence type="ECO:0000256" key="1">
    <source>
        <dbReference type="SAM" id="Coils"/>
    </source>
</evidence>
<dbReference type="Proteomes" id="UP001281761">
    <property type="component" value="Unassembled WGS sequence"/>
</dbReference>
<feature type="region of interest" description="Disordered" evidence="2">
    <location>
        <begin position="155"/>
        <end position="208"/>
    </location>
</feature>